<name>A0A8I6SMH4_CIMLE</name>
<protein>
    <submittedName>
        <fullName evidence="2">Uncharacterized protein</fullName>
    </submittedName>
</protein>
<dbReference type="KEGG" id="clec:106664408"/>
<evidence type="ECO:0000313" key="2">
    <source>
        <dbReference type="EnsemblMetazoa" id="XP_024085020.1"/>
    </source>
</evidence>
<dbReference type="EnsemblMetazoa" id="XM_024229252.1">
    <property type="protein sequence ID" value="XP_024085020.1"/>
    <property type="gene ID" value="LOC106664408"/>
</dbReference>
<reference evidence="2" key="1">
    <citation type="submission" date="2022-01" db="UniProtKB">
        <authorList>
            <consortium name="EnsemblMetazoa"/>
        </authorList>
    </citation>
    <scope>IDENTIFICATION</scope>
</reference>
<dbReference type="OrthoDB" id="6621520at2759"/>
<evidence type="ECO:0000313" key="3">
    <source>
        <dbReference type="Proteomes" id="UP000494040"/>
    </source>
</evidence>
<feature type="compositionally biased region" description="Basic and acidic residues" evidence="1">
    <location>
        <begin position="67"/>
        <end position="87"/>
    </location>
</feature>
<feature type="compositionally biased region" description="Pro residues" evidence="1">
    <location>
        <begin position="154"/>
        <end position="167"/>
    </location>
</feature>
<dbReference type="GeneID" id="106664408"/>
<feature type="region of interest" description="Disordered" evidence="1">
    <location>
        <begin position="44"/>
        <end position="167"/>
    </location>
</feature>
<sequence length="167" mass="18249">MTGVSVLRGGFTRGSRGVLVPSSRAGAARAAAILLISCHLSPSHGNHTRRASVHSSTSSTRSFSARQYERERENRLLAKARNRERDGNSPSPRSTENLIDDPLPSIANMFKESWPEETDGKDSEAFTPDVLEKDLSGSMPHIDDPLTMEADNTMPPPPNPPPYQDLN</sequence>
<feature type="compositionally biased region" description="Low complexity" evidence="1">
    <location>
        <begin position="53"/>
        <end position="66"/>
    </location>
</feature>
<proteinExistence type="predicted"/>
<feature type="compositionally biased region" description="Polar residues" evidence="1">
    <location>
        <begin position="88"/>
        <end position="97"/>
    </location>
</feature>
<dbReference type="AlphaFoldDB" id="A0A8I6SMH4"/>
<organism evidence="2 3">
    <name type="scientific">Cimex lectularius</name>
    <name type="common">Bed bug</name>
    <name type="synonym">Acanthia lectularia</name>
    <dbReference type="NCBI Taxonomy" id="79782"/>
    <lineage>
        <taxon>Eukaryota</taxon>
        <taxon>Metazoa</taxon>
        <taxon>Ecdysozoa</taxon>
        <taxon>Arthropoda</taxon>
        <taxon>Hexapoda</taxon>
        <taxon>Insecta</taxon>
        <taxon>Pterygota</taxon>
        <taxon>Neoptera</taxon>
        <taxon>Paraneoptera</taxon>
        <taxon>Hemiptera</taxon>
        <taxon>Heteroptera</taxon>
        <taxon>Panheteroptera</taxon>
        <taxon>Cimicomorpha</taxon>
        <taxon>Cimicidae</taxon>
        <taxon>Cimex</taxon>
    </lineage>
</organism>
<accession>A0A8I6SMH4</accession>
<evidence type="ECO:0000256" key="1">
    <source>
        <dbReference type="SAM" id="MobiDB-lite"/>
    </source>
</evidence>
<feature type="compositionally biased region" description="Basic and acidic residues" evidence="1">
    <location>
        <begin position="118"/>
        <end position="135"/>
    </location>
</feature>
<dbReference type="RefSeq" id="XP_024085020.1">
    <property type="nucleotide sequence ID" value="XM_024229252.1"/>
</dbReference>
<dbReference type="Proteomes" id="UP000494040">
    <property type="component" value="Unassembled WGS sequence"/>
</dbReference>
<keyword evidence="3" id="KW-1185">Reference proteome</keyword>